<dbReference type="Proteomes" id="UP000831019">
    <property type="component" value="Chromosome"/>
</dbReference>
<feature type="transmembrane region" description="Helical" evidence="1">
    <location>
        <begin position="7"/>
        <end position="29"/>
    </location>
</feature>
<dbReference type="EMBL" id="CP085144">
    <property type="protein sequence ID" value="UOA15632.1"/>
    <property type="molecule type" value="Genomic_DNA"/>
</dbReference>
<evidence type="ECO:0000256" key="1">
    <source>
        <dbReference type="SAM" id="Phobius"/>
    </source>
</evidence>
<dbReference type="RefSeq" id="WP_243261157.1">
    <property type="nucleotide sequence ID" value="NZ_CAXAXN010000007.1"/>
</dbReference>
<keyword evidence="1" id="KW-0472">Membrane</keyword>
<evidence type="ECO:0000259" key="2">
    <source>
        <dbReference type="PROSITE" id="PS50043"/>
    </source>
</evidence>
<name>A0ABY3ZLT8_9RHOB</name>
<dbReference type="SUPFAM" id="SSF46894">
    <property type="entry name" value="C-terminal effector domain of the bipartite response regulators"/>
    <property type="match status" value="1"/>
</dbReference>
<dbReference type="Gene3D" id="1.10.10.10">
    <property type="entry name" value="Winged helix-like DNA-binding domain superfamily/Winged helix DNA-binding domain"/>
    <property type="match status" value="1"/>
</dbReference>
<dbReference type="PRINTS" id="PR00038">
    <property type="entry name" value="HTHLUXR"/>
</dbReference>
<proteinExistence type="predicted"/>
<dbReference type="CDD" id="cd06170">
    <property type="entry name" value="LuxR_C_like"/>
    <property type="match status" value="1"/>
</dbReference>
<organism evidence="3 4">
    <name type="scientific">Sulfitobacter dubius</name>
    <dbReference type="NCBI Taxonomy" id="218673"/>
    <lineage>
        <taxon>Bacteria</taxon>
        <taxon>Pseudomonadati</taxon>
        <taxon>Pseudomonadota</taxon>
        <taxon>Alphaproteobacteria</taxon>
        <taxon>Rhodobacterales</taxon>
        <taxon>Roseobacteraceae</taxon>
        <taxon>Sulfitobacter</taxon>
    </lineage>
</organism>
<gene>
    <name evidence="3" type="ORF">DSM109990_02476</name>
</gene>
<accession>A0ABY3ZLT8</accession>
<keyword evidence="4" id="KW-1185">Reference proteome</keyword>
<dbReference type="InterPro" id="IPR000792">
    <property type="entry name" value="Tscrpt_reg_LuxR_C"/>
</dbReference>
<keyword evidence="1" id="KW-1133">Transmembrane helix</keyword>
<dbReference type="SMART" id="SM00421">
    <property type="entry name" value="HTH_LUXR"/>
    <property type="match status" value="1"/>
</dbReference>
<dbReference type="Pfam" id="PF00196">
    <property type="entry name" value="GerE"/>
    <property type="match status" value="1"/>
</dbReference>
<dbReference type="PROSITE" id="PS50043">
    <property type="entry name" value="HTH_LUXR_2"/>
    <property type="match status" value="1"/>
</dbReference>
<feature type="domain" description="HTH luxR-type" evidence="2">
    <location>
        <begin position="93"/>
        <end position="158"/>
    </location>
</feature>
<evidence type="ECO:0000313" key="4">
    <source>
        <dbReference type="Proteomes" id="UP000831019"/>
    </source>
</evidence>
<dbReference type="InterPro" id="IPR036388">
    <property type="entry name" value="WH-like_DNA-bd_sf"/>
</dbReference>
<reference evidence="4" key="1">
    <citation type="journal article" date="2022" name="Microorganisms">
        <title>Beyond the ABCs#Discovery of Three New Plasmid Types in Rhodobacterales (RepQ, RepY, RepW).</title>
        <authorList>
            <person name="Freese H.M."/>
            <person name="Ringel V."/>
            <person name="Overmann J."/>
            <person name="Petersen J."/>
        </authorList>
    </citation>
    <scope>NUCLEOTIDE SEQUENCE [LARGE SCALE GENOMIC DNA]</scope>
    <source>
        <strain evidence="4">DSM 109990</strain>
    </source>
</reference>
<dbReference type="InterPro" id="IPR016032">
    <property type="entry name" value="Sig_transdc_resp-reg_C-effctor"/>
</dbReference>
<protein>
    <recommendedName>
        <fullName evidence="2">HTH luxR-type domain-containing protein</fullName>
    </recommendedName>
</protein>
<feature type="transmembrane region" description="Helical" evidence="1">
    <location>
        <begin position="49"/>
        <end position="66"/>
    </location>
</feature>
<keyword evidence="1" id="KW-0812">Transmembrane</keyword>
<evidence type="ECO:0000313" key="3">
    <source>
        <dbReference type="EMBL" id="UOA15632.1"/>
    </source>
</evidence>
<sequence length="177" mass="19636">MNNKKKIALWVIAALQFNATVYFVLVFALEGRGVTLFGIPLADIGPNKGVQVLGLILGVVLGWMALRMSIQRAERAETALRHCAVEFADVLEEHFREWHLTPAERDVAIFLTKGLNTRDIAEMRGTSEGTVKAQTNAIYRKAGVTGRTQLLSTFIEDLMDDSLMPRPKSKLQLCHAA</sequence>